<reference evidence="2 3" key="1">
    <citation type="submission" date="2019-03" db="EMBL/GenBank/DDBJ databases">
        <title>Single cell metagenomics reveals metabolic interactions within the superorganism composed of flagellate Streblomastix strix and complex community of Bacteroidetes bacteria on its surface.</title>
        <authorList>
            <person name="Treitli S.C."/>
            <person name="Kolisko M."/>
            <person name="Husnik F."/>
            <person name="Keeling P."/>
            <person name="Hampl V."/>
        </authorList>
    </citation>
    <scope>NUCLEOTIDE SEQUENCE [LARGE SCALE GENOMIC DNA]</scope>
    <source>
        <strain evidence="2">ST1C</strain>
    </source>
</reference>
<gene>
    <name evidence="2" type="ORF">EZS28_009392</name>
</gene>
<dbReference type="Proteomes" id="UP000324800">
    <property type="component" value="Unassembled WGS sequence"/>
</dbReference>
<feature type="coiled-coil region" evidence="1">
    <location>
        <begin position="124"/>
        <end position="161"/>
    </location>
</feature>
<evidence type="ECO:0000313" key="2">
    <source>
        <dbReference type="EMBL" id="KAA6395078.1"/>
    </source>
</evidence>
<feature type="coiled-coil region" evidence="1">
    <location>
        <begin position="52"/>
        <end position="89"/>
    </location>
</feature>
<keyword evidence="1" id="KW-0175">Coiled coil</keyword>
<accession>A0A5J4WJN1</accession>
<sequence>MHSTATARADMLEIVANRLQDISTLSNYRSIITSDMDKIENEENSGQNNDSLKRISKKLDQVEQLLNDLTNANGQISQEIRELEHLMEQMSGDLHRRFEAFLQQEQQNDRLRLVINHHPNSQGNKEIEKLEERLRNRKLLFEEKSRHMEKLRREREQLFEMEEILSAPSLHRPYSAPRLSSTSSHISSKHDEFFPQATPYPQQALGLEEIVRNTVEREITRRLSEIAVHGHKTPDSLRGLTNSPVFNHTPSGSVSMSSVETPYGKKEPFIELRQLQIVKPEDYNPLSLSPSLSFINQYSSIQFQSHFLLHQFQL</sequence>
<evidence type="ECO:0000256" key="1">
    <source>
        <dbReference type="SAM" id="Coils"/>
    </source>
</evidence>
<protein>
    <submittedName>
        <fullName evidence="2">Uncharacterized protein</fullName>
    </submittedName>
</protein>
<proteinExistence type="predicted"/>
<dbReference type="EMBL" id="SNRW01001774">
    <property type="protein sequence ID" value="KAA6395078.1"/>
    <property type="molecule type" value="Genomic_DNA"/>
</dbReference>
<comment type="caution">
    <text evidence="2">The sequence shown here is derived from an EMBL/GenBank/DDBJ whole genome shotgun (WGS) entry which is preliminary data.</text>
</comment>
<name>A0A5J4WJN1_9EUKA</name>
<dbReference type="AlphaFoldDB" id="A0A5J4WJN1"/>
<organism evidence="2 3">
    <name type="scientific">Streblomastix strix</name>
    <dbReference type="NCBI Taxonomy" id="222440"/>
    <lineage>
        <taxon>Eukaryota</taxon>
        <taxon>Metamonada</taxon>
        <taxon>Preaxostyla</taxon>
        <taxon>Oxymonadida</taxon>
        <taxon>Streblomastigidae</taxon>
        <taxon>Streblomastix</taxon>
    </lineage>
</organism>
<evidence type="ECO:0000313" key="3">
    <source>
        <dbReference type="Proteomes" id="UP000324800"/>
    </source>
</evidence>